<proteinExistence type="predicted"/>
<organism evidence="1 2">
    <name type="scientific">Microbacterium aquilitoris</name>
    <dbReference type="NCBI Taxonomy" id="3067307"/>
    <lineage>
        <taxon>Bacteria</taxon>
        <taxon>Bacillati</taxon>
        <taxon>Actinomycetota</taxon>
        <taxon>Actinomycetes</taxon>
        <taxon>Micrococcales</taxon>
        <taxon>Microbacteriaceae</taxon>
        <taxon>Microbacterium</taxon>
    </lineage>
</organism>
<sequence>MMDSRSLATRRVMKTVARRALQDPLPVQAADGSFPIYVALEDDNLIDVGRHVREYHNGRANVFVTFADHMVMVDFRVDPTKPGEDAQPAHAHTSMAMYVAYLRLHPGTPASVTVDLAASGSAVRELSYAF</sequence>
<comment type="caution">
    <text evidence="1">The sequence shown here is derived from an EMBL/GenBank/DDBJ whole genome shotgun (WGS) entry which is preliminary data.</text>
</comment>
<dbReference type="EMBL" id="JAUZVT010000002">
    <property type="protein sequence ID" value="MDT3331388.1"/>
    <property type="molecule type" value="Genomic_DNA"/>
</dbReference>
<evidence type="ECO:0000313" key="1">
    <source>
        <dbReference type="EMBL" id="MDT3331388.1"/>
    </source>
</evidence>
<name>A0ABU3GL11_9MICO</name>
<evidence type="ECO:0000313" key="2">
    <source>
        <dbReference type="Proteomes" id="UP001262835"/>
    </source>
</evidence>
<evidence type="ECO:0008006" key="3">
    <source>
        <dbReference type="Google" id="ProtNLM"/>
    </source>
</evidence>
<protein>
    <recommendedName>
        <fullName evidence="3">Pyridoxamine 5'-phosphate oxidase putative domain-containing protein</fullName>
    </recommendedName>
</protein>
<keyword evidence="2" id="KW-1185">Reference proteome</keyword>
<gene>
    <name evidence="1" type="ORF">Q9S78_11985</name>
</gene>
<dbReference type="RefSeq" id="WP_311870379.1">
    <property type="nucleotide sequence ID" value="NZ_JAUZVT010000002.1"/>
</dbReference>
<reference evidence="1 2" key="1">
    <citation type="submission" date="2023-08" db="EMBL/GenBank/DDBJ databases">
        <title>Microbacterium aquilitoris sp. nov. and Microbacterium gwkjibeachense sp. nov., isolated from beach.</title>
        <authorList>
            <person name="Lee S.D."/>
            <person name="Yang H."/>
            <person name="Kim I."/>
        </authorList>
    </citation>
    <scope>NUCLEOTIDE SEQUENCE [LARGE SCALE GENOMIC DNA]</scope>
    <source>
        <strain evidence="1 2">KSW-18</strain>
    </source>
</reference>
<accession>A0ABU3GL11</accession>
<dbReference type="Proteomes" id="UP001262835">
    <property type="component" value="Unassembled WGS sequence"/>
</dbReference>